<comment type="similarity">
    <text evidence="6">Belongs to the class-II pyridoxal-phosphate-dependent aminotransferase family.</text>
</comment>
<dbReference type="Pfam" id="PF00155">
    <property type="entry name" value="Aminotran_1_2"/>
    <property type="match status" value="1"/>
</dbReference>
<dbReference type="InterPro" id="IPR001917">
    <property type="entry name" value="Aminotrans_II_pyridoxalP_BS"/>
</dbReference>
<reference evidence="9" key="1">
    <citation type="journal article" date="2019" name="Int. J. Syst. Evol. Microbiol.">
        <title>The Global Catalogue of Microorganisms (GCM) 10K type strain sequencing project: providing services to taxonomists for standard genome sequencing and annotation.</title>
        <authorList>
            <consortium name="The Broad Institute Genomics Platform"/>
            <consortium name="The Broad Institute Genome Sequencing Center for Infectious Disease"/>
            <person name="Wu L."/>
            <person name="Ma J."/>
        </authorList>
    </citation>
    <scope>NUCLEOTIDE SEQUENCE [LARGE SCALE GENOMIC DNA]</scope>
    <source>
        <strain evidence="9">XZYJT-10</strain>
    </source>
</reference>
<dbReference type="InterPro" id="IPR004839">
    <property type="entry name" value="Aminotransferase_I/II_large"/>
</dbReference>
<keyword evidence="4 6" id="KW-0663">Pyridoxal phosphate</keyword>
<protein>
    <recommendedName>
        <fullName evidence="2">8-amino-7-oxononanoate synthase</fullName>
        <ecNumber evidence="2">2.3.1.47</ecNumber>
    </recommendedName>
</protein>
<sequence>MGVDLFAKAGLHQAEAVLRAHGVDAFFRAAAERTGDSHVVIDGRKVLMAGSHDYLGLSTHPRVVEAAVQAVRRWGTTVSGSRPLSGSLVLHAELEERLAAFLGQEAATLTNSGFQANLALSALIGRDDLVFADARNHASLVDAARLGWGRVRRYRDLGQLRAQLAAAPAGTGRLILTDGVFSMDGDAADLHGLRALADEHGGTLVVDAAHDLGVLGERGRGLVEHCGLDDRVDLISVTLSKSLASIGGALAGPAANVNYLRANARPILYSVAVPPASAAAALAALEVVEAEPERRRRLWELAEGLHNGLRGLGFDTRPSTTPIVPVRFADMAAAGAFWAALFEAGVFTNLVGPPAAGTAMLRLTLTANHDETHLATVLEACDRAARRLGVPRVPDIPEVALTR</sequence>
<keyword evidence="8" id="KW-0032">Aminotransferase</keyword>
<organism evidence="8 9">
    <name type="scientific">Paractinoplanes rhizophilus</name>
    <dbReference type="NCBI Taxonomy" id="1416877"/>
    <lineage>
        <taxon>Bacteria</taxon>
        <taxon>Bacillati</taxon>
        <taxon>Actinomycetota</taxon>
        <taxon>Actinomycetes</taxon>
        <taxon>Micromonosporales</taxon>
        <taxon>Micromonosporaceae</taxon>
        <taxon>Paractinoplanes</taxon>
    </lineage>
</organism>
<evidence type="ECO:0000313" key="8">
    <source>
        <dbReference type="EMBL" id="MFC7278466.1"/>
    </source>
</evidence>
<dbReference type="PROSITE" id="PS00599">
    <property type="entry name" value="AA_TRANSFER_CLASS_2"/>
    <property type="match status" value="1"/>
</dbReference>
<dbReference type="Gene3D" id="3.40.640.10">
    <property type="entry name" value="Type I PLP-dependent aspartate aminotransferase-like (Major domain)"/>
    <property type="match status" value="1"/>
</dbReference>
<dbReference type="PANTHER" id="PTHR13693">
    <property type="entry name" value="CLASS II AMINOTRANSFERASE/8-AMINO-7-OXONONANOATE SYNTHASE"/>
    <property type="match status" value="1"/>
</dbReference>
<evidence type="ECO:0000256" key="5">
    <source>
        <dbReference type="ARBA" id="ARBA00047715"/>
    </source>
</evidence>
<evidence type="ECO:0000256" key="2">
    <source>
        <dbReference type="ARBA" id="ARBA00013187"/>
    </source>
</evidence>
<dbReference type="Proteomes" id="UP001596548">
    <property type="component" value="Unassembled WGS sequence"/>
</dbReference>
<accession>A0ABW2I025</accession>
<comment type="cofactor">
    <cofactor evidence="1 6">
        <name>pyridoxal 5'-phosphate</name>
        <dbReference type="ChEBI" id="CHEBI:597326"/>
    </cofactor>
</comment>
<comment type="caution">
    <text evidence="8">The sequence shown here is derived from an EMBL/GenBank/DDBJ whole genome shotgun (WGS) entry which is preliminary data.</text>
</comment>
<evidence type="ECO:0000256" key="6">
    <source>
        <dbReference type="RuleBase" id="RU003693"/>
    </source>
</evidence>
<dbReference type="InterPro" id="IPR015424">
    <property type="entry name" value="PyrdxlP-dep_Trfase"/>
</dbReference>
<keyword evidence="3" id="KW-0808">Transferase</keyword>
<proteinExistence type="inferred from homology"/>
<keyword evidence="9" id="KW-1185">Reference proteome</keyword>
<dbReference type="EC" id="2.3.1.47" evidence="2"/>
<dbReference type="SUPFAM" id="SSF53383">
    <property type="entry name" value="PLP-dependent transferases"/>
    <property type="match status" value="1"/>
</dbReference>
<gene>
    <name evidence="8" type="ORF">ACFQS1_31175</name>
</gene>
<dbReference type="InterPro" id="IPR015422">
    <property type="entry name" value="PyrdxlP-dep_Trfase_small"/>
</dbReference>
<dbReference type="InterPro" id="IPR015421">
    <property type="entry name" value="PyrdxlP-dep_Trfase_major"/>
</dbReference>
<dbReference type="EMBL" id="JBHTBJ010000033">
    <property type="protein sequence ID" value="MFC7278466.1"/>
    <property type="molecule type" value="Genomic_DNA"/>
</dbReference>
<dbReference type="PANTHER" id="PTHR13693:SF3">
    <property type="entry name" value="LD36009P"/>
    <property type="match status" value="1"/>
</dbReference>
<evidence type="ECO:0000259" key="7">
    <source>
        <dbReference type="Pfam" id="PF00155"/>
    </source>
</evidence>
<dbReference type="Gene3D" id="3.90.1150.10">
    <property type="entry name" value="Aspartate Aminotransferase, domain 1"/>
    <property type="match status" value="1"/>
</dbReference>
<evidence type="ECO:0000256" key="4">
    <source>
        <dbReference type="ARBA" id="ARBA00022898"/>
    </source>
</evidence>
<dbReference type="RefSeq" id="WP_378975338.1">
    <property type="nucleotide sequence ID" value="NZ_JBHTBJ010000033.1"/>
</dbReference>
<evidence type="ECO:0000256" key="1">
    <source>
        <dbReference type="ARBA" id="ARBA00001933"/>
    </source>
</evidence>
<evidence type="ECO:0000313" key="9">
    <source>
        <dbReference type="Proteomes" id="UP001596548"/>
    </source>
</evidence>
<evidence type="ECO:0000256" key="3">
    <source>
        <dbReference type="ARBA" id="ARBA00022679"/>
    </source>
</evidence>
<dbReference type="GO" id="GO:0008483">
    <property type="term" value="F:transaminase activity"/>
    <property type="evidence" value="ECO:0007669"/>
    <property type="project" value="UniProtKB-KW"/>
</dbReference>
<feature type="domain" description="Aminotransferase class I/classII large" evidence="7">
    <location>
        <begin position="50"/>
        <end position="380"/>
    </location>
</feature>
<dbReference type="InterPro" id="IPR050087">
    <property type="entry name" value="AON_synthase_class-II"/>
</dbReference>
<comment type="catalytic activity">
    <reaction evidence="5">
        <text>6-carboxyhexanoyl-[ACP] + L-alanine + H(+) = (8S)-8-amino-7-oxononanoate + holo-[ACP] + CO2</text>
        <dbReference type="Rhea" id="RHEA:42288"/>
        <dbReference type="Rhea" id="RHEA-COMP:9685"/>
        <dbReference type="Rhea" id="RHEA-COMP:9955"/>
        <dbReference type="ChEBI" id="CHEBI:15378"/>
        <dbReference type="ChEBI" id="CHEBI:16526"/>
        <dbReference type="ChEBI" id="CHEBI:57972"/>
        <dbReference type="ChEBI" id="CHEBI:64479"/>
        <dbReference type="ChEBI" id="CHEBI:78846"/>
        <dbReference type="ChEBI" id="CHEBI:149468"/>
        <dbReference type="EC" id="2.3.1.47"/>
    </reaction>
</comment>
<name>A0ABW2I025_9ACTN</name>